<comment type="caution">
    <text evidence="1">The sequence shown here is derived from an EMBL/GenBank/DDBJ whole genome shotgun (WGS) entry which is preliminary data.</text>
</comment>
<dbReference type="STRING" id="68231.AQJ30_15560"/>
<dbReference type="Gene3D" id="3.30.230.10">
    <property type="match status" value="1"/>
</dbReference>
<name>A0A101QX79_9ACTN</name>
<dbReference type="InterPro" id="IPR020568">
    <property type="entry name" value="Ribosomal_Su5_D2-typ_SF"/>
</dbReference>
<dbReference type="EMBL" id="LMWS01000018">
    <property type="protein sequence ID" value="KUN37700.1"/>
    <property type="molecule type" value="Genomic_DNA"/>
</dbReference>
<dbReference type="GeneID" id="91426018"/>
<dbReference type="RefSeq" id="WP_067233795.1">
    <property type="nucleotide sequence ID" value="NZ_KQ948553.1"/>
</dbReference>
<dbReference type="SUPFAM" id="SSF54211">
    <property type="entry name" value="Ribosomal protein S5 domain 2-like"/>
    <property type="match status" value="1"/>
</dbReference>
<protein>
    <recommendedName>
        <fullName evidence="3">Lon proteolytic domain-containing protein</fullName>
    </recommendedName>
</protein>
<dbReference type="Pfam" id="PF13541">
    <property type="entry name" value="ChlI"/>
    <property type="match status" value="1"/>
</dbReference>
<organism evidence="1 2">
    <name type="scientific">Streptomyces longwoodensis</name>
    <dbReference type="NCBI Taxonomy" id="68231"/>
    <lineage>
        <taxon>Bacteria</taxon>
        <taxon>Bacillati</taxon>
        <taxon>Actinomycetota</taxon>
        <taxon>Actinomycetes</taxon>
        <taxon>Kitasatosporales</taxon>
        <taxon>Streptomycetaceae</taxon>
        <taxon>Streptomyces</taxon>
    </lineage>
</organism>
<keyword evidence="2" id="KW-1185">Reference proteome</keyword>
<gene>
    <name evidence="1" type="ORF">AQJ30_15560</name>
</gene>
<dbReference type="Proteomes" id="UP000053271">
    <property type="component" value="Unassembled WGS sequence"/>
</dbReference>
<proteinExistence type="predicted"/>
<evidence type="ECO:0008006" key="3">
    <source>
        <dbReference type="Google" id="ProtNLM"/>
    </source>
</evidence>
<evidence type="ECO:0000313" key="2">
    <source>
        <dbReference type="Proteomes" id="UP000053271"/>
    </source>
</evidence>
<dbReference type="InterPro" id="IPR014721">
    <property type="entry name" value="Ribsml_uS5_D2-typ_fold_subgr"/>
</dbReference>
<accession>A0A101QX79</accession>
<evidence type="ECO:0000313" key="1">
    <source>
        <dbReference type="EMBL" id="KUN37700.1"/>
    </source>
</evidence>
<reference evidence="1 2" key="1">
    <citation type="submission" date="2015-10" db="EMBL/GenBank/DDBJ databases">
        <title>Draft genome sequence of Streptomyces longwoodensis DSM 41677, type strain for the species Streptomyces longwoodensis.</title>
        <authorList>
            <person name="Ruckert C."/>
            <person name="Winkler A."/>
            <person name="Kalinowski J."/>
            <person name="Kampfer P."/>
            <person name="Glaeser S."/>
        </authorList>
    </citation>
    <scope>NUCLEOTIDE SEQUENCE [LARGE SCALE GENOMIC DNA]</scope>
    <source>
        <strain evidence="1 2">DSM 41677</strain>
    </source>
</reference>
<dbReference type="AlphaFoldDB" id="A0A101QX79"/>
<sequence>MTTTTPLTKRCTSCGNTWPSTDGWGGTVAYCTECAKTADAIGPRAPRPARNGVIDTGTLIEDGNPFNLRYAVLDARPGDVLDDIVTPDYVVGDALYRTGVVVDADHRGLGVAWPADTRIGRAQVRAASDAAAVIHATVSPGLGSFALTGVAHDRETRDRVRAAITNGGCPWPTGRLTVTVETVTGRPLDASHDLAIACAILGAAGHYRPAALDEVAFVGGLGLGGRVRLVADINAAARAAIASGCTTVIVPEANMHEFDVPEVSVYCVATIAETVRLLQTFDRAAS</sequence>